<organism evidence="4 5">
    <name type="scientific">Pelobacter propionicus (strain DSM 2379 / NBRC 103807 / OttBd1)</name>
    <dbReference type="NCBI Taxonomy" id="338966"/>
    <lineage>
        <taxon>Bacteria</taxon>
        <taxon>Pseudomonadati</taxon>
        <taxon>Thermodesulfobacteriota</taxon>
        <taxon>Desulfuromonadia</taxon>
        <taxon>Desulfuromonadales</taxon>
        <taxon>Desulfuromonadaceae</taxon>
        <taxon>Pelobacter</taxon>
    </lineage>
</organism>
<dbReference type="InterPro" id="IPR013424">
    <property type="entry name" value="Ice-binding_C"/>
</dbReference>
<dbReference type="STRING" id="338966.Ppro_2434"/>
<keyword evidence="1" id="KW-0472">Membrane</keyword>
<evidence type="ECO:0000256" key="1">
    <source>
        <dbReference type="SAM" id="Phobius"/>
    </source>
</evidence>
<dbReference type="RefSeq" id="WP_011736295.1">
    <property type="nucleotide sequence ID" value="NC_008609.1"/>
</dbReference>
<dbReference type="EMBL" id="CP000482">
    <property type="protein sequence ID" value="ABL00040.1"/>
    <property type="molecule type" value="Genomic_DNA"/>
</dbReference>
<feature type="chain" id="PRO_5002632339" description="Ice-binding protein C-terminal domain-containing protein" evidence="2">
    <location>
        <begin position="24"/>
        <end position="249"/>
    </location>
</feature>
<proteinExistence type="predicted"/>
<name>A1ARR9_PELPD</name>
<dbReference type="OrthoDB" id="9157660at2"/>
<dbReference type="Proteomes" id="UP000006732">
    <property type="component" value="Chromosome"/>
</dbReference>
<feature type="transmembrane region" description="Helical" evidence="1">
    <location>
        <begin position="224"/>
        <end position="241"/>
    </location>
</feature>
<keyword evidence="1" id="KW-0812">Transmembrane</keyword>
<evidence type="ECO:0000313" key="5">
    <source>
        <dbReference type="Proteomes" id="UP000006732"/>
    </source>
</evidence>
<evidence type="ECO:0000256" key="2">
    <source>
        <dbReference type="SAM" id="SignalP"/>
    </source>
</evidence>
<evidence type="ECO:0000259" key="3">
    <source>
        <dbReference type="Pfam" id="PF07589"/>
    </source>
</evidence>
<feature type="domain" description="Ice-binding protein C-terminal" evidence="3">
    <location>
        <begin position="220"/>
        <end position="244"/>
    </location>
</feature>
<keyword evidence="2" id="KW-0732">Signal</keyword>
<accession>A1ARR9</accession>
<sequence>MFKKLATLLAGAALMLAATSAMATPLNPYLNRPTTVNVVNNGENSLQTELNGIFGAGVVDASADQLGVGMFKIATPGSNVIAPQFKFEWTGNSATQSAGIFGWNGTTAVEAVLFDGSAKAGYSTLVKWNTADSGKITYFDQNGDFISQHDFDDISRDFFGVFFQASENSEFYYSVDSLNPQGEARVLGYEPTLSGAAFAYEDGTDFDYNDAGFFVESIAPVPEPGTMVLLGAGMLGLAIFGKRRMNREA</sequence>
<dbReference type="Pfam" id="PF07589">
    <property type="entry name" value="PEP-CTERM"/>
    <property type="match status" value="1"/>
</dbReference>
<dbReference type="KEGG" id="ppd:Ppro_2434"/>
<dbReference type="HOGENOM" id="CLU_094506_0_0_7"/>
<protein>
    <recommendedName>
        <fullName evidence="3">Ice-binding protein C-terminal domain-containing protein</fullName>
    </recommendedName>
</protein>
<evidence type="ECO:0000313" key="4">
    <source>
        <dbReference type="EMBL" id="ABL00040.1"/>
    </source>
</evidence>
<dbReference type="NCBIfam" id="TIGR02595">
    <property type="entry name" value="PEP_CTERM"/>
    <property type="match status" value="1"/>
</dbReference>
<dbReference type="AlphaFoldDB" id="A1ARR9"/>
<feature type="signal peptide" evidence="2">
    <location>
        <begin position="1"/>
        <end position="23"/>
    </location>
</feature>
<keyword evidence="5" id="KW-1185">Reference proteome</keyword>
<gene>
    <name evidence="4" type="ordered locus">Ppro_2434</name>
</gene>
<reference evidence="4 5" key="1">
    <citation type="submission" date="2006-10" db="EMBL/GenBank/DDBJ databases">
        <title>Complete sequence of chromosome of Pelobacter propionicus DSM 2379.</title>
        <authorList>
            <consortium name="US DOE Joint Genome Institute"/>
            <person name="Copeland A."/>
            <person name="Lucas S."/>
            <person name="Lapidus A."/>
            <person name="Barry K."/>
            <person name="Detter J.C."/>
            <person name="Glavina del Rio T."/>
            <person name="Hammon N."/>
            <person name="Israni S."/>
            <person name="Dalin E."/>
            <person name="Tice H."/>
            <person name="Pitluck S."/>
            <person name="Saunders E."/>
            <person name="Brettin T."/>
            <person name="Bruce D."/>
            <person name="Han C."/>
            <person name="Tapia R."/>
            <person name="Schmutz J."/>
            <person name="Larimer F."/>
            <person name="Land M."/>
            <person name="Hauser L."/>
            <person name="Kyrpides N."/>
            <person name="Kim E."/>
            <person name="Lovley D."/>
            <person name="Richardson P."/>
        </authorList>
    </citation>
    <scope>NUCLEOTIDE SEQUENCE [LARGE SCALE GENOMIC DNA]</scope>
    <source>
        <strain evidence="5">DSM 2379 / NBRC 103807 / OttBd1</strain>
    </source>
</reference>
<keyword evidence="1" id="KW-1133">Transmembrane helix</keyword>